<dbReference type="GO" id="GO:0036158">
    <property type="term" value="P:outer dynein arm assembly"/>
    <property type="evidence" value="ECO:0007669"/>
    <property type="project" value="TreeGrafter"/>
</dbReference>
<dbReference type="EMBL" id="JANEYF010001344">
    <property type="protein sequence ID" value="KAJ8964490.1"/>
    <property type="molecule type" value="Genomic_DNA"/>
</dbReference>
<dbReference type="Gene3D" id="1.25.40.10">
    <property type="entry name" value="Tetratricopeptide repeat domain"/>
    <property type="match status" value="1"/>
</dbReference>
<dbReference type="SUPFAM" id="SSF49764">
    <property type="entry name" value="HSP20-like chaperones"/>
    <property type="match status" value="1"/>
</dbReference>
<dbReference type="PROSITE" id="PS51203">
    <property type="entry name" value="CS"/>
    <property type="match status" value="1"/>
</dbReference>
<reference evidence="2" key="1">
    <citation type="journal article" date="2023" name="Insect Mol. Biol.">
        <title>Genome sequencing provides insights into the evolution of gene families encoding plant cell wall-degrading enzymes in longhorned beetles.</title>
        <authorList>
            <person name="Shin N.R."/>
            <person name="Okamura Y."/>
            <person name="Kirsch R."/>
            <person name="Pauchet Y."/>
        </authorList>
    </citation>
    <scope>NUCLEOTIDE SEQUENCE</scope>
    <source>
        <strain evidence="2">RBIC_L_NR</strain>
    </source>
</reference>
<evidence type="ECO:0000259" key="1">
    <source>
        <dbReference type="PROSITE" id="PS51203"/>
    </source>
</evidence>
<feature type="domain" description="CS" evidence="1">
    <location>
        <begin position="3"/>
        <end position="87"/>
    </location>
</feature>
<dbReference type="GO" id="GO:0003341">
    <property type="term" value="P:cilium movement"/>
    <property type="evidence" value="ECO:0007669"/>
    <property type="project" value="TreeGrafter"/>
</dbReference>
<dbReference type="GO" id="GO:0036159">
    <property type="term" value="P:inner dynein arm assembly"/>
    <property type="evidence" value="ECO:0007669"/>
    <property type="project" value="TreeGrafter"/>
</dbReference>
<dbReference type="SUPFAM" id="SSF48452">
    <property type="entry name" value="TPR-like"/>
    <property type="match status" value="1"/>
</dbReference>
<gene>
    <name evidence="2" type="ORF">NQ314_004777</name>
</gene>
<keyword evidence="3" id="KW-1185">Reference proteome</keyword>
<evidence type="ECO:0000313" key="3">
    <source>
        <dbReference type="Proteomes" id="UP001162156"/>
    </source>
</evidence>
<proteinExistence type="predicted"/>
<name>A0AAV8ZIU1_9CUCU</name>
<dbReference type="Pfam" id="PF04969">
    <property type="entry name" value="CS"/>
    <property type="match status" value="1"/>
</dbReference>
<dbReference type="Gene3D" id="2.60.40.790">
    <property type="match status" value="1"/>
</dbReference>
<protein>
    <recommendedName>
        <fullName evidence="1">CS domain-containing protein</fullName>
    </recommendedName>
</protein>
<dbReference type="PANTHER" id="PTHR46492">
    <property type="entry name" value="DYNEIN ASSEMBLY FACTOR 4, AXONEMAL"/>
    <property type="match status" value="1"/>
</dbReference>
<sequence>MPVIIKDYIWRQTTNDIVLQIPLRGVHKSKVDIFTSQRYIKATFGYNFFEVILLHSINVQESKYTITQSHIVFELKKTDATIWEFLEPNIPKNEKVTLIKQLIDDEHFRYQTEMNEKVNKAAEIKRVAVREQIEIDSKNRQIIENIKKQEEAKTLGDLNQWTDTILQKKIDIIKNQCSNSKKRGIAQNKVKEEIVPIPSPRLTNTLLIDFTPREFPTPSRESKLDEENEWLRKYAEARRSSGFNSDDIRPEEKNPQFLKAKGDEFLRNKNYLGAISAYSFGIKLCRKFVDLYIARSEVHLILGNFNKAIQDCSTALDLLKPEVPQNLKERALCIGRRGVALCKIDLIKQGIGELQISLKLVPNECFKTILEEVKINHS</sequence>
<dbReference type="InterPro" id="IPR007052">
    <property type="entry name" value="CS_dom"/>
</dbReference>
<dbReference type="InterPro" id="IPR011990">
    <property type="entry name" value="TPR-like_helical_dom_sf"/>
</dbReference>
<dbReference type="SMART" id="SM00028">
    <property type="entry name" value="TPR"/>
    <property type="match status" value="3"/>
</dbReference>
<dbReference type="AlphaFoldDB" id="A0AAV8ZIU1"/>
<dbReference type="PANTHER" id="PTHR46492:SF1">
    <property type="entry name" value="DYNEIN AXONEMAL ASSEMBLY FACTOR 4"/>
    <property type="match status" value="1"/>
</dbReference>
<dbReference type="InterPro" id="IPR019734">
    <property type="entry name" value="TPR_rpt"/>
</dbReference>
<evidence type="ECO:0000313" key="2">
    <source>
        <dbReference type="EMBL" id="KAJ8964490.1"/>
    </source>
</evidence>
<accession>A0AAV8ZIU1</accession>
<dbReference type="Proteomes" id="UP001162156">
    <property type="component" value="Unassembled WGS sequence"/>
</dbReference>
<organism evidence="2 3">
    <name type="scientific">Rhamnusium bicolor</name>
    <dbReference type="NCBI Taxonomy" id="1586634"/>
    <lineage>
        <taxon>Eukaryota</taxon>
        <taxon>Metazoa</taxon>
        <taxon>Ecdysozoa</taxon>
        <taxon>Arthropoda</taxon>
        <taxon>Hexapoda</taxon>
        <taxon>Insecta</taxon>
        <taxon>Pterygota</taxon>
        <taxon>Neoptera</taxon>
        <taxon>Endopterygota</taxon>
        <taxon>Coleoptera</taxon>
        <taxon>Polyphaga</taxon>
        <taxon>Cucujiformia</taxon>
        <taxon>Chrysomeloidea</taxon>
        <taxon>Cerambycidae</taxon>
        <taxon>Lepturinae</taxon>
        <taxon>Rhagiini</taxon>
        <taxon>Rhamnusium</taxon>
    </lineage>
</organism>
<comment type="caution">
    <text evidence="2">The sequence shown here is derived from an EMBL/GenBank/DDBJ whole genome shotgun (WGS) entry which is preliminary data.</text>
</comment>
<dbReference type="InterPro" id="IPR008978">
    <property type="entry name" value="HSP20-like_chaperone"/>
</dbReference>
<dbReference type="InterPro" id="IPR052004">
    <property type="entry name" value="Dynein_assembly_factor_4"/>
</dbReference>